<accession>A0ABM1C2C0</accession>
<dbReference type="PANTHER" id="PTHR15545">
    <property type="entry name" value="PDZ DOMAIN CONTAINING RING FINGER PROTEIN 3, 4"/>
    <property type="match status" value="1"/>
</dbReference>
<evidence type="ECO:0000256" key="1">
    <source>
        <dbReference type="SAM" id="MobiDB-lite"/>
    </source>
</evidence>
<feature type="non-terminal residue" evidence="3">
    <location>
        <position position="1"/>
    </location>
</feature>
<feature type="region of interest" description="Disordered" evidence="1">
    <location>
        <begin position="372"/>
        <end position="391"/>
    </location>
</feature>
<evidence type="ECO:0000313" key="2">
    <source>
        <dbReference type="Proteomes" id="UP000694941"/>
    </source>
</evidence>
<protein>
    <submittedName>
        <fullName evidence="3">PDZ domain-containing protein 4-like</fullName>
    </submittedName>
</protein>
<evidence type="ECO:0000313" key="3">
    <source>
        <dbReference type="RefSeq" id="XP_013792975.1"/>
    </source>
</evidence>
<dbReference type="PANTHER" id="PTHR15545:SF8">
    <property type="entry name" value="SLO-INTERACTING PROTEIN 1"/>
    <property type="match status" value="1"/>
</dbReference>
<gene>
    <name evidence="3" type="primary">LOC106476903</name>
</gene>
<keyword evidence="2" id="KW-1185">Reference proteome</keyword>
<dbReference type="GeneID" id="106476903"/>
<feature type="non-terminal residue" evidence="3">
    <location>
        <position position="415"/>
    </location>
</feature>
<dbReference type="InterPro" id="IPR051971">
    <property type="entry name" value="E3_ubiquitin-PDZ_ligase"/>
</dbReference>
<name>A0ABM1C2C0_LIMPO</name>
<dbReference type="RefSeq" id="XP_013792975.1">
    <property type="nucleotide sequence ID" value="XM_013937521.1"/>
</dbReference>
<sequence>DLRKKTGFPVYRSVAESSCSNDKTHSLTTLCDTGTEPYKTEQVPQHHSDLTLDHEMALLSKEMEKIQLECESLVKRHLQKEKRISCSAIGSGVLKSSNEELLKKECDSSRLWHHACRAVEKHYENYGYEEEERERCSSSSAYSTGDSSTYAIVLERTARWCPTPGTKRPSPNQEKSLAGAQPSYVVSGTSGLTNEKMRHLGSSSQDSLVKQSPTSKNDLSMLLGKTMYTDRTHLRHTIWLQQELFRQALQENTSQSCASFRDSQHRTDMRNRLTTSYPQFGDIFAERALQNHFLFEWRLKSRPDGARYITRHPIRNRILRERSLKIMEERCGLTTDDDTVSEMKLGRYWPKEARKRHLQQAKERRKRELFLKTHQEREPEINKGSSCSDVVQKDQIKTVRAEQKDKCSRQSPLHN</sequence>
<feature type="compositionally biased region" description="Basic and acidic residues" evidence="1">
    <location>
        <begin position="372"/>
        <end position="381"/>
    </location>
</feature>
<reference evidence="3" key="1">
    <citation type="submission" date="2025-08" db="UniProtKB">
        <authorList>
            <consortium name="RefSeq"/>
        </authorList>
    </citation>
    <scope>IDENTIFICATION</scope>
    <source>
        <tissue evidence="3">Muscle</tissue>
    </source>
</reference>
<dbReference type="Proteomes" id="UP000694941">
    <property type="component" value="Unplaced"/>
</dbReference>
<feature type="region of interest" description="Disordered" evidence="1">
    <location>
        <begin position="161"/>
        <end position="181"/>
    </location>
</feature>
<proteinExistence type="predicted"/>
<organism evidence="2 3">
    <name type="scientific">Limulus polyphemus</name>
    <name type="common">Atlantic horseshoe crab</name>
    <dbReference type="NCBI Taxonomy" id="6850"/>
    <lineage>
        <taxon>Eukaryota</taxon>
        <taxon>Metazoa</taxon>
        <taxon>Ecdysozoa</taxon>
        <taxon>Arthropoda</taxon>
        <taxon>Chelicerata</taxon>
        <taxon>Merostomata</taxon>
        <taxon>Xiphosura</taxon>
        <taxon>Limulidae</taxon>
        <taxon>Limulus</taxon>
    </lineage>
</organism>